<dbReference type="EMBL" id="CP002432">
    <property type="protein sequence ID" value="ADU65713.1"/>
    <property type="molecule type" value="Genomic_DNA"/>
</dbReference>
<organism evidence="1 2">
    <name type="scientific">Desulfurispirillum indicum (strain ATCC BAA-1389 / DSM 22839 / S5)</name>
    <dbReference type="NCBI Taxonomy" id="653733"/>
    <lineage>
        <taxon>Bacteria</taxon>
        <taxon>Pseudomonadati</taxon>
        <taxon>Chrysiogenota</taxon>
        <taxon>Chrysiogenia</taxon>
        <taxon>Chrysiogenales</taxon>
        <taxon>Chrysiogenaceae</taxon>
        <taxon>Desulfurispirillum</taxon>
    </lineage>
</organism>
<dbReference type="HOGENOM" id="CLU_2971993_0_0_0"/>
<sequence length="58" mass="6867">MREIRTSGLRRESRVKPALYSTVVKKDNIRKRNEEYSMSQAYKINIVFRAANIRIIVP</sequence>
<evidence type="ECO:0000313" key="2">
    <source>
        <dbReference type="Proteomes" id="UP000002572"/>
    </source>
</evidence>
<name>E6W352_DESIS</name>
<evidence type="ECO:0000313" key="1">
    <source>
        <dbReference type="EMBL" id="ADU65713.1"/>
    </source>
</evidence>
<dbReference type="InParanoid" id="E6W352"/>
<keyword evidence="2" id="KW-1185">Reference proteome</keyword>
<dbReference type="Proteomes" id="UP000002572">
    <property type="component" value="Chromosome"/>
</dbReference>
<reference evidence="1 2" key="1">
    <citation type="submission" date="2010-12" db="EMBL/GenBank/DDBJ databases">
        <title>Complete sequence of Desulfurispirillum indicum S5.</title>
        <authorList>
            <consortium name="US DOE Joint Genome Institute"/>
            <person name="Lucas S."/>
            <person name="Copeland A."/>
            <person name="Lapidus A."/>
            <person name="Cheng J.-F."/>
            <person name="Goodwin L."/>
            <person name="Pitluck S."/>
            <person name="Chertkov O."/>
            <person name="Held B."/>
            <person name="Detter J.C."/>
            <person name="Han C."/>
            <person name="Tapia R."/>
            <person name="Land M."/>
            <person name="Hauser L."/>
            <person name="Kyrpides N."/>
            <person name="Ivanova N."/>
            <person name="Mikhailova N."/>
            <person name="Haggblom M."/>
            <person name="Rauschenbach I."/>
            <person name="Bini E."/>
            <person name="Woyke T."/>
        </authorList>
    </citation>
    <scope>NUCLEOTIDE SEQUENCE [LARGE SCALE GENOMIC DNA]</scope>
    <source>
        <strain evidence="2">ATCC BAA-1389 / DSM 22839 / S5</strain>
    </source>
</reference>
<accession>E6W352</accession>
<proteinExistence type="predicted"/>
<protein>
    <submittedName>
        <fullName evidence="1">Uncharacterized protein</fullName>
    </submittedName>
</protein>
<dbReference type="KEGG" id="din:Selin_0977"/>
<dbReference type="AlphaFoldDB" id="E6W352"/>
<gene>
    <name evidence="1" type="ordered locus">Selin_0977</name>
</gene>